<evidence type="ECO:0000256" key="3">
    <source>
        <dbReference type="ARBA" id="ARBA00024670"/>
    </source>
</evidence>
<dbReference type="InterPro" id="IPR003658">
    <property type="entry name" value="Anti-sigma_ant"/>
</dbReference>
<evidence type="ECO:0000313" key="7">
    <source>
        <dbReference type="Proteomes" id="UP001296943"/>
    </source>
</evidence>
<evidence type="ECO:0000256" key="2">
    <source>
        <dbReference type="ARBA" id="ARBA00022553"/>
    </source>
</evidence>
<feature type="domain" description="STAS" evidence="5">
    <location>
        <begin position="6"/>
        <end position="112"/>
    </location>
</feature>
<dbReference type="SUPFAM" id="SSF52091">
    <property type="entry name" value="SpoIIaa-like"/>
    <property type="match status" value="1"/>
</dbReference>
<reference evidence="6 7" key="1">
    <citation type="submission" date="2021-01" db="EMBL/GenBank/DDBJ databases">
        <title>Genomic Encyclopedia of Type Strains, Phase IV (KMG-IV): sequencing the most valuable type-strain genomes for metagenomic binning, comparative biology and taxonomic classification.</title>
        <authorList>
            <person name="Goeker M."/>
        </authorList>
    </citation>
    <scope>NUCLEOTIDE SEQUENCE [LARGE SCALE GENOMIC DNA]</scope>
    <source>
        <strain evidence="6 7">DSM 23711</strain>
    </source>
</reference>
<sequence>MNMNLEVEVAEKNKTTVLVLLTGEVDAYTAPKLKENLLPLTKKEGTLIEVNLENVSYMDSTGLGVFISALKSTKANNSQLKLMNLEDRILRLFEITGLDSIITIDSTVRGGN</sequence>
<dbReference type="Pfam" id="PF01740">
    <property type="entry name" value="STAS"/>
    <property type="match status" value="1"/>
</dbReference>
<evidence type="ECO:0000256" key="1">
    <source>
        <dbReference type="ARBA" id="ARBA00009013"/>
    </source>
</evidence>
<comment type="caution">
    <text evidence="6">The sequence shown here is derived from an EMBL/GenBank/DDBJ whole genome shotgun (WGS) entry which is preliminary data.</text>
</comment>
<dbReference type="PANTHER" id="PTHR33495">
    <property type="entry name" value="ANTI-SIGMA FACTOR ANTAGONIST TM_1081-RELATED-RELATED"/>
    <property type="match status" value="1"/>
</dbReference>
<dbReference type="PANTHER" id="PTHR33495:SF9">
    <property type="entry name" value="ANTI-SIGMA-B FACTOR ANTAGONIST"/>
    <property type="match status" value="1"/>
</dbReference>
<proteinExistence type="inferred from homology"/>
<dbReference type="CDD" id="cd07043">
    <property type="entry name" value="STAS_anti-anti-sigma_factors"/>
    <property type="match status" value="1"/>
</dbReference>
<keyword evidence="7" id="KW-1185">Reference proteome</keyword>
<comment type="similarity">
    <text evidence="1 4">Belongs to the anti-sigma-factor antagonist family.</text>
</comment>
<gene>
    <name evidence="6" type="ORF">JOC48_001557</name>
</gene>
<protein>
    <recommendedName>
        <fullName evidence="4">Anti-sigma factor antagonist</fullName>
    </recommendedName>
</protein>
<evidence type="ECO:0000313" key="6">
    <source>
        <dbReference type="EMBL" id="MBM7571074.1"/>
    </source>
</evidence>
<comment type="function">
    <text evidence="3">Positive regulator of sigma-B activity. Non-phosphorylated RsbV binds to RsbW, preventing its association with sigma-B. When phosphorylated, releases RsbW, which is then free to complex with and inactivate sigma-B.</text>
</comment>
<dbReference type="Proteomes" id="UP001296943">
    <property type="component" value="Unassembled WGS sequence"/>
</dbReference>
<dbReference type="PROSITE" id="PS50801">
    <property type="entry name" value="STAS"/>
    <property type="match status" value="1"/>
</dbReference>
<name>A0ABS2MYU8_9BACI</name>
<dbReference type="InterPro" id="IPR002645">
    <property type="entry name" value="STAS_dom"/>
</dbReference>
<dbReference type="NCBIfam" id="TIGR00377">
    <property type="entry name" value="ant_ant_sig"/>
    <property type="match status" value="1"/>
</dbReference>
<evidence type="ECO:0000256" key="4">
    <source>
        <dbReference type="RuleBase" id="RU003749"/>
    </source>
</evidence>
<dbReference type="Gene3D" id="3.30.750.24">
    <property type="entry name" value="STAS domain"/>
    <property type="match status" value="1"/>
</dbReference>
<accession>A0ABS2MYU8</accession>
<dbReference type="EMBL" id="JAFBDR010000007">
    <property type="protein sequence ID" value="MBM7571074.1"/>
    <property type="molecule type" value="Genomic_DNA"/>
</dbReference>
<keyword evidence="2" id="KW-0597">Phosphoprotein</keyword>
<evidence type="ECO:0000259" key="5">
    <source>
        <dbReference type="PROSITE" id="PS50801"/>
    </source>
</evidence>
<dbReference type="InterPro" id="IPR036513">
    <property type="entry name" value="STAS_dom_sf"/>
</dbReference>
<organism evidence="6 7">
    <name type="scientific">Aquibacillus albus</name>
    <dbReference type="NCBI Taxonomy" id="1168171"/>
    <lineage>
        <taxon>Bacteria</taxon>
        <taxon>Bacillati</taxon>
        <taxon>Bacillota</taxon>
        <taxon>Bacilli</taxon>
        <taxon>Bacillales</taxon>
        <taxon>Bacillaceae</taxon>
        <taxon>Aquibacillus</taxon>
    </lineage>
</organism>